<protein>
    <submittedName>
        <fullName evidence="2">Uncharacterized protein</fullName>
    </submittedName>
</protein>
<dbReference type="STRING" id="1036611.A0A1L9P4D6"/>
<feature type="region of interest" description="Disordered" evidence="1">
    <location>
        <begin position="64"/>
        <end position="140"/>
    </location>
</feature>
<feature type="compositionally biased region" description="Polar residues" evidence="1">
    <location>
        <begin position="112"/>
        <end position="124"/>
    </location>
</feature>
<feature type="region of interest" description="Disordered" evidence="1">
    <location>
        <begin position="186"/>
        <end position="251"/>
    </location>
</feature>
<evidence type="ECO:0000256" key="1">
    <source>
        <dbReference type="SAM" id="MobiDB-lite"/>
    </source>
</evidence>
<dbReference type="Proteomes" id="UP000184073">
    <property type="component" value="Unassembled WGS sequence"/>
</dbReference>
<proteinExistence type="predicted"/>
<feature type="compositionally biased region" description="Basic residues" evidence="1">
    <location>
        <begin position="187"/>
        <end position="196"/>
    </location>
</feature>
<reference evidence="3" key="1">
    <citation type="journal article" date="2017" name="Genome Biol.">
        <title>Comparative genomics reveals high biological diversity and specific adaptations in the industrially and medically important fungal genus Aspergillus.</title>
        <authorList>
            <person name="de Vries R.P."/>
            <person name="Riley R."/>
            <person name="Wiebenga A."/>
            <person name="Aguilar-Osorio G."/>
            <person name="Amillis S."/>
            <person name="Uchima C.A."/>
            <person name="Anderluh G."/>
            <person name="Asadollahi M."/>
            <person name="Askin M."/>
            <person name="Barry K."/>
            <person name="Battaglia E."/>
            <person name="Bayram O."/>
            <person name="Benocci T."/>
            <person name="Braus-Stromeyer S.A."/>
            <person name="Caldana C."/>
            <person name="Canovas D."/>
            <person name="Cerqueira G.C."/>
            <person name="Chen F."/>
            <person name="Chen W."/>
            <person name="Choi C."/>
            <person name="Clum A."/>
            <person name="Dos Santos R.A."/>
            <person name="Damasio A.R."/>
            <person name="Diallinas G."/>
            <person name="Emri T."/>
            <person name="Fekete E."/>
            <person name="Flipphi M."/>
            <person name="Freyberg S."/>
            <person name="Gallo A."/>
            <person name="Gournas C."/>
            <person name="Habgood R."/>
            <person name="Hainaut M."/>
            <person name="Harispe M.L."/>
            <person name="Henrissat B."/>
            <person name="Hilden K.S."/>
            <person name="Hope R."/>
            <person name="Hossain A."/>
            <person name="Karabika E."/>
            <person name="Karaffa L."/>
            <person name="Karanyi Z."/>
            <person name="Krasevec N."/>
            <person name="Kuo A."/>
            <person name="Kusch H."/>
            <person name="LaButti K."/>
            <person name="Lagendijk E.L."/>
            <person name="Lapidus A."/>
            <person name="Levasseur A."/>
            <person name="Lindquist E."/>
            <person name="Lipzen A."/>
            <person name="Logrieco A.F."/>
            <person name="MacCabe A."/>
            <person name="Maekelae M.R."/>
            <person name="Malavazi I."/>
            <person name="Melin P."/>
            <person name="Meyer V."/>
            <person name="Mielnichuk N."/>
            <person name="Miskei M."/>
            <person name="Molnar A.P."/>
            <person name="Mule G."/>
            <person name="Ngan C.Y."/>
            <person name="Orejas M."/>
            <person name="Orosz E."/>
            <person name="Ouedraogo J.P."/>
            <person name="Overkamp K.M."/>
            <person name="Park H.-S."/>
            <person name="Perrone G."/>
            <person name="Piumi F."/>
            <person name="Punt P.J."/>
            <person name="Ram A.F."/>
            <person name="Ramon A."/>
            <person name="Rauscher S."/>
            <person name="Record E."/>
            <person name="Riano-Pachon D.M."/>
            <person name="Robert V."/>
            <person name="Roehrig J."/>
            <person name="Ruller R."/>
            <person name="Salamov A."/>
            <person name="Salih N.S."/>
            <person name="Samson R.A."/>
            <person name="Sandor E."/>
            <person name="Sanguinetti M."/>
            <person name="Schuetze T."/>
            <person name="Sepcic K."/>
            <person name="Shelest E."/>
            <person name="Sherlock G."/>
            <person name="Sophianopoulou V."/>
            <person name="Squina F.M."/>
            <person name="Sun H."/>
            <person name="Susca A."/>
            <person name="Todd R.B."/>
            <person name="Tsang A."/>
            <person name="Unkles S.E."/>
            <person name="van de Wiele N."/>
            <person name="van Rossen-Uffink D."/>
            <person name="Oliveira J.V."/>
            <person name="Vesth T.C."/>
            <person name="Visser J."/>
            <person name="Yu J.-H."/>
            <person name="Zhou M."/>
            <person name="Andersen M.R."/>
            <person name="Archer D.B."/>
            <person name="Baker S.E."/>
            <person name="Benoit I."/>
            <person name="Brakhage A.A."/>
            <person name="Braus G.H."/>
            <person name="Fischer R."/>
            <person name="Frisvad J.C."/>
            <person name="Goldman G.H."/>
            <person name="Houbraken J."/>
            <person name="Oakley B."/>
            <person name="Pocsi I."/>
            <person name="Scazzocchio C."/>
            <person name="Seiboth B."/>
            <person name="vanKuyk P.A."/>
            <person name="Wortman J."/>
            <person name="Dyer P.S."/>
            <person name="Grigoriev I.V."/>
        </authorList>
    </citation>
    <scope>NUCLEOTIDE SEQUENCE [LARGE SCALE GENOMIC DNA]</scope>
    <source>
        <strain evidence="3">CBS 583.65</strain>
    </source>
</reference>
<dbReference type="RefSeq" id="XP_040662129.1">
    <property type="nucleotide sequence ID" value="XM_040809536.1"/>
</dbReference>
<feature type="compositionally biased region" description="Polar residues" evidence="1">
    <location>
        <begin position="90"/>
        <end position="100"/>
    </location>
</feature>
<keyword evidence="3" id="KW-1185">Reference proteome</keyword>
<name>A0A1L9P4D6_ASPVE</name>
<organism evidence="2 3">
    <name type="scientific">Aspergillus versicolor CBS 583.65</name>
    <dbReference type="NCBI Taxonomy" id="1036611"/>
    <lineage>
        <taxon>Eukaryota</taxon>
        <taxon>Fungi</taxon>
        <taxon>Dikarya</taxon>
        <taxon>Ascomycota</taxon>
        <taxon>Pezizomycotina</taxon>
        <taxon>Eurotiomycetes</taxon>
        <taxon>Eurotiomycetidae</taxon>
        <taxon>Eurotiales</taxon>
        <taxon>Aspergillaceae</taxon>
        <taxon>Aspergillus</taxon>
        <taxon>Aspergillus subgen. Nidulantes</taxon>
    </lineage>
</organism>
<sequence>MVNWKSSESINRFIAAIIAAHLGNNIDYNAVAAMFGQGATYDSIKGRCRKYHNLADELRADAAKQGKSIAGTPRGRGKTSTSRTTRETQNRVTKSLSASSTKDKTRAVSHLDTPTKQGSQSQIGDIQMKDNSTSTSASSIGISVKREPLDIIQSIEEAEFEPSPAGNVGSFVGVVIPTKGEVTAVNKGKKTTRYRRSQAPPYDSESDEYVDSRKNSPSSGRGRARTRHPRTASATAKYAGHNFGFSDEEHA</sequence>
<dbReference type="GeneID" id="63725047"/>
<dbReference type="EMBL" id="KV878125">
    <property type="protein sequence ID" value="OJI96366.1"/>
    <property type="molecule type" value="Genomic_DNA"/>
</dbReference>
<gene>
    <name evidence="2" type="ORF">ASPVEDRAFT_23383</name>
</gene>
<dbReference type="OrthoDB" id="4828117at2759"/>
<accession>A0A1L9P4D6</accession>
<evidence type="ECO:0000313" key="2">
    <source>
        <dbReference type="EMBL" id="OJI96366.1"/>
    </source>
</evidence>
<dbReference type="VEuPathDB" id="FungiDB:ASPVEDRAFT_23383"/>
<evidence type="ECO:0000313" key="3">
    <source>
        <dbReference type="Proteomes" id="UP000184073"/>
    </source>
</evidence>
<dbReference type="AlphaFoldDB" id="A0A1L9P4D6"/>